<gene>
    <name evidence="1" type="ORF">Cch02nite_23180</name>
</gene>
<sequence>MRKQTLTDVRAPGSWRAAWATVHDDGRLTVEGQSLSRGADFFEYEWAFTIAPADIAALVTALGGSAGDDPLALLATLYEGEARVDLRRLLDRNGVRFGFWSRVGD</sequence>
<evidence type="ECO:0000313" key="2">
    <source>
        <dbReference type="Proteomes" id="UP000619293"/>
    </source>
</evidence>
<dbReference type="Proteomes" id="UP000619293">
    <property type="component" value="Unassembled WGS sequence"/>
</dbReference>
<organism evidence="1 2">
    <name type="scientific">Catellatospora chokoriensis</name>
    <dbReference type="NCBI Taxonomy" id="310353"/>
    <lineage>
        <taxon>Bacteria</taxon>
        <taxon>Bacillati</taxon>
        <taxon>Actinomycetota</taxon>
        <taxon>Actinomycetes</taxon>
        <taxon>Micromonosporales</taxon>
        <taxon>Micromonosporaceae</taxon>
        <taxon>Catellatospora</taxon>
    </lineage>
</organism>
<dbReference type="RefSeq" id="WP_191838213.1">
    <property type="nucleotide sequence ID" value="NZ_BAAALB010000003.1"/>
</dbReference>
<name>A0A8J3JUR3_9ACTN</name>
<reference evidence="1 2" key="1">
    <citation type="submission" date="2021-01" db="EMBL/GenBank/DDBJ databases">
        <title>Whole genome shotgun sequence of Catellatospora chokoriensis NBRC 107358.</title>
        <authorList>
            <person name="Komaki H."/>
            <person name="Tamura T."/>
        </authorList>
    </citation>
    <scope>NUCLEOTIDE SEQUENCE [LARGE SCALE GENOMIC DNA]</scope>
    <source>
        <strain evidence="1 2">NBRC 107358</strain>
    </source>
</reference>
<dbReference type="EMBL" id="BONG01000011">
    <property type="protein sequence ID" value="GIF88874.1"/>
    <property type="molecule type" value="Genomic_DNA"/>
</dbReference>
<comment type="caution">
    <text evidence="1">The sequence shown here is derived from an EMBL/GenBank/DDBJ whole genome shotgun (WGS) entry which is preliminary data.</text>
</comment>
<evidence type="ECO:0000313" key="1">
    <source>
        <dbReference type="EMBL" id="GIF88874.1"/>
    </source>
</evidence>
<proteinExistence type="predicted"/>
<dbReference type="AlphaFoldDB" id="A0A8J3JUR3"/>
<keyword evidence="2" id="KW-1185">Reference proteome</keyword>
<accession>A0A8J3JUR3</accession>
<protein>
    <submittedName>
        <fullName evidence="1">Uncharacterized protein</fullName>
    </submittedName>
</protein>